<accession>A0A2W4ZY36</accession>
<gene>
    <name evidence="2" type="ORF">DI626_04575</name>
</gene>
<reference evidence="2 3" key="1">
    <citation type="submission" date="2017-08" db="EMBL/GenBank/DDBJ databases">
        <title>Infants hospitalized years apart are colonized by the same room-sourced microbial strains.</title>
        <authorList>
            <person name="Brooks B."/>
            <person name="Olm M.R."/>
            <person name="Firek B.A."/>
            <person name="Baker R."/>
            <person name="Thomas B.C."/>
            <person name="Morowitz M.J."/>
            <person name="Banfield J.F."/>
        </authorList>
    </citation>
    <scope>NUCLEOTIDE SEQUENCE [LARGE SCALE GENOMIC DNA]</scope>
    <source>
        <strain evidence="2">S2_018_000_R2_104</strain>
    </source>
</reference>
<comment type="caution">
    <text evidence="2">The sequence shown here is derived from an EMBL/GenBank/DDBJ whole genome shotgun (WGS) entry which is preliminary data.</text>
</comment>
<evidence type="ECO:0000313" key="2">
    <source>
        <dbReference type="EMBL" id="PZO87193.1"/>
    </source>
</evidence>
<evidence type="ECO:0000259" key="1">
    <source>
        <dbReference type="Pfam" id="PF06904"/>
    </source>
</evidence>
<dbReference type="AlphaFoldDB" id="A0A2W4ZY36"/>
<feature type="domain" description="Extensin-like C-terminal" evidence="1">
    <location>
        <begin position="54"/>
        <end position="222"/>
    </location>
</feature>
<proteinExistence type="predicted"/>
<dbReference type="InterPro" id="IPR009683">
    <property type="entry name" value="Extensin-like_C"/>
</dbReference>
<name>A0A2W4ZY36_9BACT</name>
<dbReference type="Pfam" id="PF06904">
    <property type="entry name" value="Extensin-like_C"/>
    <property type="match status" value="1"/>
</dbReference>
<organism evidence="2 3">
    <name type="scientific">Micavibrio aeruginosavorus</name>
    <dbReference type="NCBI Taxonomy" id="349221"/>
    <lineage>
        <taxon>Bacteria</taxon>
        <taxon>Pseudomonadati</taxon>
        <taxon>Bdellovibrionota</taxon>
        <taxon>Bdellovibrionia</taxon>
        <taxon>Bdellovibrionales</taxon>
        <taxon>Pseudobdellovibrionaceae</taxon>
        <taxon>Micavibrio</taxon>
    </lineage>
</organism>
<protein>
    <submittedName>
        <fullName evidence="2">Extensin</fullName>
    </submittedName>
</protein>
<sequence>MTRPYALFVLTALFTAVSVDVPSRYLPWAPVELTEPAGPFTSMKLSRLRGDTALCESALSRAGVSFTRLTDDGTKECPLQSMTSLRQSKYPYSAPVRGECALTAALVMWENHAVSEAAALHLSSQVKSIQHLGVFSCRNVRNSSRRSQHAQANAIDIAAFTLADGQTISVKRDWDKQTEEGRFLRDVHARSCGIFRGVLGPEYNALHQDHFHLDLGPYRICR</sequence>
<dbReference type="Proteomes" id="UP000249557">
    <property type="component" value="Unassembled WGS sequence"/>
</dbReference>
<evidence type="ECO:0000313" key="3">
    <source>
        <dbReference type="Proteomes" id="UP000249557"/>
    </source>
</evidence>
<dbReference type="EMBL" id="QFNK01000069">
    <property type="protein sequence ID" value="PZO87193.1"/>
    <property type="molecule type" value="Genomic_DNA"/>
</dbReference>